<dbReference type="Proteomes" id="UP000184290">
    <property type="component" value="Unassembled WGS sequence"/>
</dbReference>
<dbReference type="PANTHER" id="PTHR30346">
    <property type="entry name" value="TRANSCRIPTIONAL DUAL REGULATOR HCAR-RELATED"/>
    <property type="match status" value="1"/>
</dbReference>
<dbReference type="Gene3D" id="3.40.190.10">
    <property type="entry name" value="Periplasmic binding protein-like II"/>
    <property type="match status" value="2"/>
</dbReference>
<evidence type="ECO:0000313" key="6">
    <source>
        <dbReference type="EMBL" id="SHJ26423.1"/>
    </source>
</evidence>
<evidence type="ECO:0000256" key="2">
    <source>
        <dbReference type="ARBA" id="ARBA00023015"/>
    </source>
</evidence>
<dbReference type="InterPro" id="IPR036390">
    <property type="entry name" value="WH_DNA-bd_sf"/>
</dbReference>
<evidence type="ECO:0000256" key="3">
    <source>
        <dbReference type="ARBA" id="ARBA00023125"/>
    </source>
</evidence>
<dbReference type="SUPFAM" id="SSF53850">
    <property type="entry name" value="Periplasmic binding protein-like II"/>
    <property type="match status" value="1"/>
</dbReference>
<dbReference type="InterPro" id="IPR000847">
    <property type="entry name" value="LysR_HTH_N"/>
</dbReference>
<proteinExistence type="inferred from homology"/>
<dbReference type="EMBL" id="FQZC01000002">
    <property type="protein sequence ID" value="SHJ26423.1"/>
    <property type="molecule type" value="Genomic_DNA"/>
</dbReference>
<dbReference type="PROSITE" id="PS50931">
    <property type="entry name" value="HTH_LYSR"/>
    <property type="match status" value="1"/>
</dbReference>
<evidence type="ECO:0000259" key="5">
    <source>
        <dbReference type="PROSITE" id="PS50931"/>
    </source>
</evidence>
<keyword evidence="2" id="KW-0805">Transcription regulation</keyword>
<dbReference type="GO" id="GO:0003677">
    <property type="term" value="F:DNA binding"/>
    <property type="evidence" value="ECO:0007669"/>
    <property type="project" value="UniProtKB-KW"/>
</dbReference>
<dbReference type="CDD" id="cd08427">
    <property type="entry name" value="PBP2_LTTR_like_2"/>
    <property type="match status" value="1"/>
</dbReference>
<organism evidence="6 7">
    <name type="scientific">Aureimonas altamirensis DSM 21988</name>
    <dbReference type="NCBI Taxonomy" id="1121026"/>
    <lineage>
        <taxon>Bacteria</taxon>
        <taxon>Pseudomonadati</taxon>
        <taxon>Pseudomonadota</taxon>
        <taxon>Alphaproteobacteria</taxon>
        <taxon>Hyphomicrobiales</taxon>
        <taxon>Aurantimonadaceae</taxon>
        <taxon>Aureimonas</taxon>
    </lineage>
</organism>
<comment type="caution">
    <text evidence="6">The sequence shown here is derived from an EMBL/GenBank/DDBJ whole genome shotgun (WGS) entry which is preliminary data.</text>
</comment>
<reference evidence="6 7" key="1">
    <citation type="submission" date="2016-11" db="EMBL/GenBank/DDBJ databases">
        <authorList>
            <person name="Varghese N."/>
            <person name="Submissions S."/>
        </authorList>
    </citation>
    <scope>NUCLEOTIDE SEQUENCE [LARGE SCALE GENOMIC DNA]</scope>
    <source>
        <strain evidence="6 7">DSM 21988</strain>
    </source>
</reference>
<protein>
    <submittedName>
        <fullName evidence="6">DNA-binding transcriptional regulator, LysR family</fullName>
    </submittedName>
</protein>
<sequence length="290" mass="32289">MDTRFLETFLFVACHGSMAEASRRLNITPAAAAQRIQALEAEIGQPLLMRVGRTVRPTPAGLAILSQSRRILGDVRQLRNLATGDRAAGELRVGAISTALTGLLPRPLRALRTAMPEIEFFVLPGTSSELYQKLDDDQIDVALIVRPPFELPKTLEWHMVRSEPLVLLTPSAWQEQSVESLLSSRPFIRYDRNNWGGRLSEEYLLATSIQPREWVELDSLEAISVLVSSELGISIVPDWARPWPEGISVTRLPLPSPARPREIGLLWPRASPALRMIAVLAERMASPPRE</sequence>
<dbReference type="Pfam" id="PF00126">
    <property type="entry name" value="HTH_1"/>
    <property type="match status" value="1"/>
</dbReference>
<keyword evidence="3 6" id="KW-0238">DNA-binding</keyword>
<gene>
    <name evidence="6" type="ORF">SAMN02745911_2200</name>
</gene>
<dbReference type="InterPro" id="IPR036388">
    <property type="entry name" value="WH-like_DNA-bd_sf"/>
</dbReference>
<evidence type="ECO:0000313" key="7">
    <source>
        <dbReference type="Proteomes" id="UP000184290"/>
    </source>
</evidence>
<keyword evidence="7" id="KW-1185">Reference proteome</keyword>
<dbReference type="InterPro" id="IPR005119">
    <property type="entry name" value="LysR_subst-bd"/>
</dbReference>
<name>A0ABY1IJH1_9HYPH</name>
<dbReference type="Gene3D" id="1.10.10.10">
    <property type="entry name" value="Winged helix-like DNA-binding domain superfamily/Winged helix DNA-binding domain"/>
    <property type="match status" value="1"/>
</dbReference>
<keyword evidence="4" id="KW-0804">Transcription</keyword>
<dbReference type="PANTHER" id="PTHR30346:SF28">
    <property type="entry name" value="HTH-TYPE TRANSCRIPTIONAL REGULATOR CYNR"/>
    <property type="match status" value="1"/>
</dbReference>
<feature type="domain" description="HTH lysR-type" evidence="5">
    <location>
        <begin position="1"/>
        <end position="58"/>
    </location>
</feature>
<evidence type="ECO:0000256" key="4">
    <source>
        <dbReference type="ARBA" id="ARBA00023163"/>
    </source>
</evidence>
<evidence type="ECO:0000256" key="1">
    <source>
        <dbReference type="ARBA" id="ARBA00009437"/>
    </source>
</evidence>
<comment type="similarity">
    <text evidence="1">Belongs to the LysR transcriptional regulatory family.</text>
</comment>
<dbReference type="Pfam" id="PF03466">
    <property type="entry name" value="LysR_substrate"/>
    <property type="match status" value="1"/>
</dbReference>
<dbReference type="SUPFAM" id="SSF46785">
    <property type="entry name" value="Winged helix' DNA-binding domain"/>
    <property type="match status" value="1"/>
</dbReference>
<dbReference type="RefSeq" id="WP_060603156.1">
    <property type="nucleotide sequence ID" value="NZ_FQZC01000002.1"/>
</dbReference>
<accession>A0ABY1IJH1</accession>